<reference evidence="2 3" key="1">
    <citation type="submission" date="2024-02" db="EMBL/GenBank/DDBJ databases">
        <title>Full genome sequence of Sphingomonas kaistensis.</title>
        <authorList>
            <person name="Poletto B.L."/>
            <person name="Silva G."/>
            <person name="Galante D."/>
            <person name="Campos K.R."/>
            <person name="Santos M.B.N."/>
            <person name="Sacchi C.T."/>
        </authorList>
    </citation>
    <scope>NUCLEOTIDE SEQUENCE [LARGE SCALE GENOMIC DNA]</scope>
    <source>
        <strain evidence="2 3">MA4R</strain>
    </source>
</reference>
<dbReference type="RefSeq" id="WP_338502844.1">
    <property type="nucleotide sequence ID" value="NZ_CP145607.1"/>
</dbReference>
<accession>A0ABZ2G1G9</accession>
<evidence type="ECO:0000313" key="2">
    <source>
        <dbReference type="EMBL" id="WWM70219.1"/>
    </source>
</evidence>
<dbReference type="EMBL" id="CP145607">
    <property type="protein sequence ID" value="WWM70219.1"/>
    <property type="molecule type" value="Genomic_DNA"/>
</dbReference>
<feature type="chain" id="PRO_5046174374" evidence="1">
    <location>
        <begin position="22"/>
        <end position="124"/>
    </location>
</feature>
<keyword evidence="1" id="KW-0732">Signal</keyword>
<evidence type="ECO:0000313" key="3">
    <source>
        <dbReference type="Proteomes" id="UP001382935"/>
    </source>
</evidence>
<dbReference type="Gene3D" id="3.10.450.160">
    <property type="entry name" value="inner membrane protein cigr"/>
    <property type="match status" value="1"/>
</dbReference>
<protein>
    <submittedName>
        <fullName evidence="2">Uncharacterized protein</fullName>
    </submittedName>
</protein>
<organism evidence="2 3">
    <name type="scientific">Sphingomonas kaistensis</name>
    <dbReference type="NCBI Taxonomy" id="298708"/>
    <lineage>
        <taxon>Bacteria</taxon>
        <taxon>Pseudomonadati</taxon>
        <taxon>Pseudomonadota</taxon>
        <taxon>Alphaproteobacteria</taxon>
        <taxon>Sphingomonadales</taxon>
        <taxon>Sphingomonadaceae</taxon>
        <taxon>Sphingomonas</taxon>
    </lineage>
</organism>
<keyword evidence="3" id="KW-1185">Reference proteome</keyword>
<feature type="signal peptide" evidence="1">
    <location>
        <begin position="1"/>
        <end position="21"/>
    </location>
</feature>
<proteinExistence type="predicted"/>
<name>A0ABZ2G1G9_9SPHN</name>
<gene>
    <name evidence="2" type="ORF">V6R86_05875</name>
</gene>
<evidence type="ECO:0000256" key="1">
    <source>
        <dbReference type="SAM" id="SignalP"/>
    </source>
</evidence>
<dbReference type="Proteomes" id="UP001382935">
    <property type="component" value="Chromosome"/>
</dbReference>
<sequence>MKQALILAGAALALAAAPAAAKPGKGHGNHGKHGGYAQSYGCPPGLAKKNNGCLPPGQAKKLAIGQRYAQNYGYDRYAYDQIPYDVRQQYGLDPRNNYYYDQGNLYGVDPQTQIIEQIIGAILR</sequence>